<keyword evidence="12" id="KW-1185">Reference proteome</keyword>
<dbReference type="PROSITE" id="PS00745">
    <property type="entry name" value="RF_PROK_I"/>
    <property type="match status" value="1"/>
</dbReference>
<dbReference type="Pfam" id="PF00472">
    <property type="entry name" value="RF-1"/>
    <property type="match status" value="1"/>
</dbReference>
<dbReference type="Gene3D" id="3.30.70.1660">
    <property type="match status" value="2"/>
</dbReference>
<accession>A0A0U5B0A0</accession>
<protein>
    <recommendedName>
        <fullName evidence="7 8">Peptide chain release factor 1</fullName>
        <shortName evidence="7">RF-1</shortName>
    </recommendedName>
</protein>
<dbReference type="SMART" id="SM00937">
    <property type="entry name" value="PCRF"/>
    <property type="match status" value="1"/>
</dbReference>
<comment type="function">
    <text evidence="1 7">Peptide chain release factor 1 directs the termination of translation in response to the peptide chain termination codons UAG and UAA.</text>
</comment>
<dbReference type="STRING" id="1653476.THC_1069"/>
<evidence type="ECO:0000256" key="5">
    <source>
        <dbReference type="ARBA" id="ARBA00022490"/>
    </source>
</evidence>
<evidence type="ECO:0000256" key="8">
    <source>
        <dbReference type="NCBIfam" id="TIGR00019"/>
    </source>
</evidence>
<evidence type="ECO:0000256" key="7">
    <source>
        <dbReference type="HAMAP-Rule" id="MF_00093"/>
    </source>
</evidence>
<comment type="subcellular location">
    <subcellularLocation>
        <location evidence="2 7">Cytoplasm</location>
    </subcellularLocation>
</comment>
<dbReference type="EMBL" id="AP014945">
    <property type="protein sequence ID" value="BAU23449.1"/>
    <property type="molecule type" value="Genomic_DNA"/>
</dbReference>
<reference evidence="11 12" key="1">
    <citation type="journal article" date="2016" name="Int. J. Syst. Evol. Microbiol.">
        <title>Caldimicrobium thiodismutans sp. nov., a sulfur-disproportionating bacterium isolated from a hot spring, and emended description of the genus Caldimicrobium.</title>
        <authorList>
            <person name="Kojima H."/>
            <person name="Umezawa K."/>
            <person name="Fukui M."/>
        </authorList>
    </citation>
    <scope>NUCLEOTIDE SEQUENCE [LARGE SCALE GENOMIC DNA]</scope>
    <source>
        <strain evidence="11 12">TF1</strain>
    </source>
</reference>
<evidence type="ECO:0000256" key="9">
    <source>
        <dbReference type="SAM" id="Coils"/>
    </source>
</evidence>
<name>A0A0U5B0A0_9BACT</name>
<organism evidence="11 12">
    <name type="scientific">Caldimicrobium thiodismutans</name>
    <dbReference type="NCBI Taxonomy" id="1653476"/>
    <lineage>
        <taxon>Bacteria</taxon>
        <taxon>Pseudomonadati</taxon>
        <taxon>Thermodesulfobacteriota</taxon>
        <taxon>Thermodesulfobacteria</taxon>
        <taxon>Thermodesulfobacteriales</taxon>
        <taxon>Thermodesulfobacteriaceae</taxon>
        <taxon>Caldimicrobium</taxon>
    </lineage>
</organism>
<proteinExistence type="inferred from homology"/>
<evidence type="ECO:0000313" key="11">
    <source>
        <dbReference type="EMBL" id="BAU23449.1"/>
    </source>
</evidence>
<dbReference type="NCBIfam" id="TIGR00019">
    <property type="entry name" value="prfA"/>
    <property type="match status" value="1"/>
</dbReference>
<dbReference type="AlphaFoldDB" id="A0A0U5B0A0"/>
<keyword evidence="4 7" id="KW-0488">Methylation</keyword>
<gene>
    <name evidence="7" type="primary">prfA</name>
    <name evidence="11" type="ORF">THC_1069</name>
</gene>
<feature type="coiled-coil region" evidence="9">
    <location>
        <begin position="47"/>
        <end position="100"/>
    </location>
</feature>
<feature type="domain" description="Prokaryotic-type class I peptide chain release factors" evidence="10">
    <location>
        <begin position="232"/>
        <end position="248"/>
    </location>
</feature>
<evidence type="ECO:0000256" key="2">
    <source>
        <dbReference type="ARBA" id="ARBA00004496"/>
    </source>
</evidence>
<dbReference type="InterPro" id="IPR050057">
    <property type="entry name" value="Prokaryotic/Mito_RF"/>
</dbReference>
<evidence type="ECO:0000256" key="3">
    <source>
        <dbReference type="ARBA" id="ARBA00010835"/>
    </source>
</evidence>
<comment type="similarity">
    <text evidence="3 7">Belongs to the prokaryotic/mitochondrial release factor family.</text>
</comment>
<dbReference type="Proteomes" id="UP000068196">
    <property type="component" value="Chromosome"/>
</dbReference>
<dbReference type="GO" id="GO:0005829">
    <property type="term" value="C:cytosol"/>
    <property type="evidence" value="ECO:0007669"/>
    <property type="project" value="UniProtKB-ARBA"/>
</dbReference>
<keyword evidence="9" id="KW-0175">Coiled coil</keyword>
<dbReference type="OrthoDB" id="9806673at2"/>
<keyword evidence="5 7" id="KW-0963">Cytoplasm</keyword>
<dbReference type="InterPro" id="IPR004373">
    <property type="entry name" value="RF-1"/>
</dbReference>
<keyword evidence="6 7" id="KW-0648">Protein biosynthesis</keyword>
<dbReference type="FunFam" id="3.30.70.1660:FF:000004">
    <property type="entry name" value="Peptide chain release factor 1"/>
    <property type="match status" value="1"/>
</dbReference>
<evidence type="ECO:0000313" key="12">
    <source>
        <dbReference type="Proteomes" id="UP000068196"/>
    </source>
</evidence>
<dbReference type="PANTHER" id="PTHR43804">
    <property type="entry name" value="LD18447P"/>
    <property type="match status" value="1"/>
</dbReference>
<dbReference type="InterPro" id="IPR045853">
    <property type="entry name" value="Pep_chain_release_fac_I_sf"/>
</dbReference>
<dbReference type="Pfam" id="PF03462">
    <property type="entry name" value="PCRF"/>
    <property type="match status" value="1"/>
</dbReference>
<dbReference type="Gene3D" id="3.30.160.20">
    <property type="match status" value="1"/>
</dbReference>
<dbReference type="InterPro" id="IPR005139">
    <property type="entry name" value="PCRF"/>
</dbReference>
<evidence type="ECO:0000256" key="6">
    <source>
        <dbReference type="ARBA" id="ARBA00022917"/>
    </source>
</evidence>
<dbReference type="GO" id="GO:0016149">
    <property type="term" value="F:translation release factor activity, codon specific"/>
    <property type="evidence" value="ECO:0007669"/>
    <property type="project" value="UniProtKB-UniRule"/>
</dbReference>
<dbReference type="HAMAP" id="MF_00093">
    <property type="entry name" value="Rel_fac_1"/>
    <property type="match status" value="1"/>
</dbReference>
<dbReference type="Gene3D" id="6.10.140.1950">
    <property type="match status" value="1"/>
</dbReference>
<comment type="PTM">
    <text evidence="7">Methylated by PrmC. Methylation increases the termination efficiency of RF1.</text>
</comment>
<sequence length="368" mass="42101">MSLAKFYLDKLQALETRYEELSSWLSDPQVMSDPERYAKLAKELSSLEDVVKTFQDYKRALKELEENKLLLEEEKDEELRALVREEIKLLEEKIESLERELPLILLPKDPNDEKSVILEIRAGAGGEEAALFAGELLRMYQRYAERKGWKFEILDVNETGLGGFKEVIARIDGKGAYSRLKFESGVHRVQRVPVTESSGRIHTSTCTVAVLPEVDEVDVEIRPEELKIETMRAGGHGGQHVNKTESAVRITHIPTGIVVSCQNERSQHQNKATALKILRAKLFELAQKEQMEKVQQERRSQVGTGERSEKIRTYNFPQNRVTDHRVGITNYNLPEVLDGGLDEFIDALITHFRMESLKREEESLRLAA</sequence>
<dbReference type="KEGG" id="cthi:THC_1069"/>
<reference evidence="12" key="2">
    <citation type="journal article" date="2016" name="Int. J. Syst. Evol. Microbiol.">
        <title>Caldimicrobium thiodismutans sp. nov., a sulfur-disproportionating bacterium isolated from a hot spring.</title>
        <authorList>
            <person name="Kojima H."/>
            <person name="Umezawa K."/>
            <person name="Fukui M."/>
        </authorList>
    </citation>
    <scope>NUCLEOTIDE SEQUENCE [LARGE SCALE GENOMIC DNA]</scope>
    <source>
        <strain evidence="12">TF1</strain>
    </source>
</reference>
<feature type="modified residue" description="N5-methylglutamine" evidence="7">
    <location>
        <position position="239"/>
    </location>
</feature>
<dbReference type="InterPro" id="IPR000352">
    <property type="entry name" value="Pep_chain_release_fac_I"/>
</dbReference>
<dbReference type="FunFam" id="3.30.160.20:FF:000004">
    <property type="entry name" value="Peptide chain release factor 1"/>
    <property type="match status" value="1"/>
</dbReference>
<dbReference type="FunFam" id="3.30.70.1660:FF:000002">
    <property type="entry name" value="Peptide chain release factor 1"/>
    <property type="match status" value="1"/>
</dbReference>
<evidence type="ECO:0000256" key="1">
    <source>
        <dbReference type="ARBA" id="ARBA00002986"/>
    </source>
</evidence>
<dbReference type="SUPFAM" id="SSF75620">
    <property type="entry name" value="Release factor"/>
    <property type="match status" value="1"/>
</dbReference>
<dbReference type="NCBIfam" id="NF001859">
    <property type="entry name" value="PRK00591.1"/>
    <property type="match status" value="1"/>
</dbReference>
<dbReference type="PANTHER" id="PTHR43804:SF7">
    <property type="entry name" value="LD18447P"/>
    <property type="match status" value="1"/>
</dbReference>
<evidence type="ECO:0000259" key="10">
    <source>
        <dbReference type="PROSITE" id="PS00745"/>
    </source>
</evidence>
<evidence type="ECO:0000256" key="4">
    <source>
        <dbReference type="ARBA" id="ARBA00022481"/>
    </source>
</evidence>
<dbReference type="RefSeq" id="WP_068514394.1">
    <property type="nucleotide sequence ID" value="NZ_AP014945.1"/>
</dbReference>
<dbReference type="PATRIC" id="fig|1653476.3.peg.1118"/>